<feature type="region of interest" description="Disordered" evidence="1">
    <location>
        <begin position="618"/>
        <end position="640"/>
    </location>
</feature>
<dbReference type="Pfam" id="PF01612">
    <property type="entry name" value="DNA_pol_A_exo1"/>
    <property type="match status" value="2"/>
</dbReference>
<evidence type="ECO:0000313" key="4">
    <source>
        <dbReference type="Proteomes" id="UP000823674"/>
    </source>
</evidence>
<feature type="region of interest" description="Disordered" evidence="1">
    <location>
        <begin position="1291"/>
        <end position="1353"/>
    </location>
</feature>
<feature type="compositionally biased region" description="Pro residues" evidence="1">
    <location>
        <begin position="462"/>
        <end position="482"/>
    </location>
</feature>
<dbReference type="PROSITE" id="PS50967">
    <property type="entry name" value="HRDC"/>
    <property type="match status" value="1"/>
</dbReference>
<dbReference type="Gene3D" id="1.10.150.80">
    <property type="entry name" value="HRDC domain"/>
    <property type="match status" value="1"/>
</dbReference>
<evidence type="ECO:0000313" key="3">
    <source>
        <dbReference type="EMBL" id="KAG5396591.1"/>
    </source>
</evidence>
<dbReference type="EMBL" id="JADBGQ010000005">
    <property type="protein sequence ID" value="KAG5396591.1"/>
    <property type="molecule type" value="Genomic_DNA"/>
</dbReference>
<dbReference type="InterPro" id="IPR002562">
    <property type="entry name" value="3'-5'_exonuclease_dom"/>
</dbReference>
<dbReference type="PANTHER" id="PTHR12124:SF68">
    <property type="entry name" value="PROTEIN RRP6-LIKE 3"/>
    <property type="match status" value="1"/>
</dbReference>
<dbReference type="InterPro" id="IPR012337">
    <property type="entry name" value="RNaseH-like_sf"/>
</dbReference>
<dbReference type="InterPro" id="IPR002121">
    <property type="entry name" value="HRDC_dom"/>
</dbReference>
<feature type="region of interest" description="Disordered" evidence="1">
    <location>
        <begin position="395"/>
        <end position="482"/>
    </location>
</feature>
<feature type="compositionally biased region" description="Polar residues" evidence="1">
    <location>
        <begin position="1337"/>
        <end position="1353"/>
    </location>
</feature>
<evidence type="ECO:0000259" key="2">
    <source>
        <dbReference type="PROSITE" id="PS50967"/>
    </source>
</evidence>
<gene>
    <name evidence="3" type="primary">A05p015110.1_BraROA</name>
    <name evidence="3" type="ORF">IGI04_018405</name>
</gene>
<feature type="region of interest" description="Disordered" evidence="1">
    <location>
        <begin position="736"/>
        <end position="761"/>
    </location>
</feature>
<feature type="compositionally biased region" description="Low complexity" evidence="1">
    <location>
        <begin position="438"/>
        <end position="461"/>
    </location>
</feature>
<dbReference type="SMART" id="SM00474">
    <property type="entry name" value="35EXOc"/>
    <property type="match status" value="1"/>
</dbReference>
<dbReference type="SUPFAM" id="SSF53098">
    <property type="entry name" value="Ribonuclease H-like"/>
    <property type="match status" value="2"/>
</dbReference>
<dbReference type="InterPro" id="IPR045092">
    <property type="entry name" value="Rrp6-like"/>
</dbReference>
<sequence>MGLCLIYNPRNVSDLHGSKIETRVKISTLKVQKGFKTELVCSKQTVTNSLRFEDTCMEVNEKVKIVITVASLVAATVLLVAEYRRRRHGRKQTSSPSSCYLHSETKPQFGFKRVLADNSYSGFKHMKKLDDVFSSSIEKPNNSHPYETEIAVLLENPRLDEVEFLRGECSLEMSGSYVWVETEYELKKLAETLAKEKVFGVDTEQHSLRSFLGFTALVQISTGEEDFLVDTIALHDAMSILRPVFSNPDICKVFHGADNDVLWLQRDFHIYVVNMFDTAKACEVLPKPQRSLAYLLETIDLIWIRTRDCLRKNTNKREFGGWMFTYVSDGLARGETFDDWIREMVVGPNFVVKSYPRFCTRGYAFTTQKRRRSSTTYDAVDLTDFGEEAAVHVEDEPVIGEFHQDPDSDSSGDDDSETESNDDQIRPRQRRSRGGMGSQSRGSSSHVQDSVSPHSSYHTSPSPLPAPAVPAPAAIPAPAPTGPPEVMSVAELVRQPGRDHLPYLTEYPHGHGQTWFNRSGNGISAWINRMMYSALDKGHPTFTHFPVEKQHLWFRQFAQEFNWNSDDTLSIYNHFVHKVMDNYGKQMYEWKKKWEVNKVPKSMNDTVWKELCEHWDKEETKETSSTNSNNRRSDRKGKGIYKHNLGAQSIATLADRMAEENEGEPVDDLALMKRAYTNKKTGQIDDGLVRDVVDLVQTQVYDEVSQLQTDDDDSTASTNLSRVRINEIVESSVPKKKGRMVGLGRRSRSAAPSSAPPPYVDPEVLTAQLKDKDDRISALETQMAAQQAGYETQKRLNEQMMEMMKRMYPNEREDWRQRPLSEEMVQYARTDAHYLLYIADRLTAELTQRGTAMEITLPSPWMQRYILHSHFIMCIRYQSMGLMMFAFQFQELVRELCAWRDLMARIHDESTRYVLSDQAIIALACKNPTTAEEVHHSIAQADLATESSPSLSLSNQSPSDVICSHLNDIYQMTRDNKLPKLDALLPLVLEKCLGTDGTCPVSVFNYSLLINFKTKIGVHSAPKQNGHRKNLKQFTRKSSRDLFVKKFSCKAPVYHNCRIYANDGRLLCYCDRKKLEWYMNRGLAKLVEEEPPAIMLLFEPKGRPEDEGNDFYIQTKKNICVGCGEGNHYLRYRIIPSCYRVHFPEHLKSHRSHDIVLLCVDCHEVAHAAAERYKKQVASEFGIPLFVRRVVDSKEAASSVECDESRGDVKDVGVSPLHLRTAAMALLRHGNRMPSSRREELLQTVKMYYGGRDISEEDLERALLIGLSPHERRKLERKKGVPLKYSAEVAHMNKQENSSNVGEHGEEATGNSEKDMNEESRIVVADDSGGDGAPEPNDTQCNGNTPHQENSKLSLLGHGPHGKQVVEYLLREHGEDGVRDFCQRWRQVFVDTVHPRHLPGGWNVSHSGRRDFGEFSVYNPSKRHSP</sequence>
<keyword evidence="4" id="KW-1185">Reference proteome</keyword>
<protein>
    <recommendedName>
        <fullName evidence="2">HRDC domain-containing protein</fullName>
    </recommendedName>
</protein>
<dbReference type="InterPro" id="IPR044876">
    <property type="entry name" value="HRDC_dom_sf"/>
</dbReference>
<reference evidence="3 4" key="1">
    <citation type="submission" date="2021-03" db="EMBL/GenBank/DDBJ databases">
        <authorList>
            <person name="King G.J."/>
            <person name="Bancroft I."/>
            <person name="Baten A."/>
            <person name="Bloomfield J."/>
            <person name="Borpatragohain P."/>
            <person name="He Z."/>
            <person name="Irish N."/>
            <person name="Irwin J."/>
            <person name="Liu K."/>
            <person name="Mauleon R.P."/>
            <person name="Moore J."/>
            <person name="Morris R."/>
            <person name="Ostergaard L."/>
            <person name="Wang B."/>
            <person name="Wells R."/>
        </authorList>
    </citation>
    <scope>NUCLEOTIDE SEQUENCE [LARGE SCALE GENOMIC DNA]</scope>
    <source>
        <strain evidence="3">R-o-18</strain>
        <tissue evidence="3">Leaf</tissue>
    </source>
</reference>
<dbReference type="InterPro" id="IPR004252">
    <property type="entry name" value="Probable_transposase_24"/>
</dbReference>
<evidence type="ECO:0000256" key="1">
    <source>
        <dbReference type="SAM" id="MobiDB-lite"/>
    </source>
</evidence>
<organism evidence="3 4">
    <name type="scientific">Brassica rapa subsp. trilocularis</name>
    <dbReference type="NCBI Taxonomy" id="1813537"/>
    <lineage>
        <taxon>Eukaryota</taxon>
        <taxon>Viridiplantae</taxon>
        <taxon>Streptophyta</taxon>
        <taxon>Embryophyta</taxon>
        <taxon>Tracheophyta</taxon>
        <taxon>Spermatophyta</taxon>
        <taxon>Magnoliopsida</taxon>
        <taxon>eudicotyledons</taxon>
        <taxon>Gunneridae</taxon>
        <taxon>Pentapetalae</taxon>
        <taxon>rosids</taxon>
        <taxon>malvids</taxon>
        <taxon>Brassicales</taxon>
        <taxon>Brassicaceae</taxon>
        <taxon>Brassiceae</taxon>
        <taxon>Brassica</taxon>
    </lineage>
</organism>
<dbReference type="Proteomes" id="UP000823674">
    <property type="component" value="Chromosome A05"/>
</dbReference>
<dbReference type="InterPro" id="IPR036397">
    <property type="entry name" value="RNaseH_sf"/>
</dbReference>
<proteinExistence type="predicted"/>
<dbReference type="PANTHER" id="PTHR12124">
    <property type="entry name" value="POLYMYOSITIS/SCLERODERMA AUTOANTIGEN-RELATED"/>
    <property type="match status" value="1"/>
</dbReference>
<dbReference type="Pfam" id="PF03004">
    <property type="entry name" value="Transposase_24"/>
    <property type="match status" value="1"/>
</dbReference>
<comment type="caution">
    <text evidence="3">The sequence shown here is derived from an EMBL/GenBank/DDBJ whole genome shotgun (WGS) entry which is preliminary data.</text>
</comment>
<dbReference type="Pfam" id="PF00570">
    <property type="entry name" value="HRDC"/>
    <property type="match status" value="1"/>
</dbReference>
<feature type="compositionally biased region" description="Basic and acidic residues" evidence="1">
    <location>
        <begin position="1303"/>
        <end position="1321"/>
    </location>
</feature>
<dbReference type="Gene3D" id="3.30.420.10">
    <property type="entry name" value="Ribonuclease H-like superfamily/Ribonuclease H"/>
    <property type="match status" value="2"/>
</dbReference>
<dbReference type="SUPFAM" id="SSF47819">
    <property type="entry name" value="HRDC-like"/>
    <property type="match status" value="1"/>
</dbReference>
<name>A0ABQ7MGE6_BRACM</name>
<feature type="domain" description="HRDC" evidence="2">
    <location>
        <begin position="886"/>
        <end position="976"/>
    </location>
</feature>
<dbReference type="InterPro" id="IPR010997">
    <property type="entry name" value="HRDC-like_sf"/>
</dbReference>
<feature type="compositionally biased region" description="Acidic residues" evidence="1">
    <location>
        <begin position="407"/>
        <end position="422"/>
    </location>
</feature>
<accession>A0ABQ7MGE6</accession>